<sequence length="42" mass="4624">STGLISPVVQFISPVERTFGPEPNTGLYKVAEIFTNRTNLMV</sequence>
<keyword evidence="2" id="KW-1185">Reference proteome</keyword>
<reference evidence="1" key="1">
    <citation type="submission" date="2021-06" db="EMBL/GenBank/DDBJ databases">
        <authorList>
            <person name="Kallberg Y."/>
            <person name="Tangrot J."/>
            <person name="Rosling A."/>
        </authorList>
    </citation>
    <scope>NUCLEOTIDE SEQUENCE</scope>
    <source>
        <strain evidence="1">IL203A</strain>
    </source>
</reference>
<gene>
    <name evidence="1" type="ORF">DHETER_LOCUS11317</name>
</gene>
<protein>
    <submittedName>
        <fullName evidence="1">3039_t:CDS:1</fullName>
    </submittedName>
</protein>
<evidence type="ECO:0000313" key="2">
    <source>
        <dbReference type="Proteomes" id="UP000789702"/>
    </source>
</evidence>
<name>A0ACA9P607_9GLOM</name>
<organism evidence="1 2">
    <name type="scientific">Dentiscutata heterogama</name>
    <dbReference type="NCBI Taxonomy" id="1316150"/>
    <lineage>
        <taxon>Eukaryota</taxon>
        <taxon>Fungi</taxon>
        <taxon>Fungi incertae sedis</taxon>
        <taxon>Mucoromycota</taxon>
        <taxon>Glomeromycotina</taxon>
        <taxon>Glomeromycetes</taxon>
        <taxon>Diversisporales</taxon>
        <taxon>Gigasporaceae</taxon>
        <taxon>Dentiscutata</taxon>
    </lineage>
</organism>
<accession>A0ACA9P607</accession>
<dbReference type="EMBL" id="CAJVPU010024417">
    <property type="protein sequence ID" value="CAG8692319.1"/>
    <property type="molecule type" value="Genomic_DNA"/>
</dbReference>
<evidence type="ECO:0000313" key="1">
    <source>
        <dbReference type="EMBL" id="CAG8692319.1"/>
    </source>
</evidence>
<comment type="caution">
    <text evidence="1">The sequence shown here is derived from an EMBL/GenBank/DDBJ whole genome shotgun (WGS) entry which is preliminary data.</text>
</comment>
<dbReference type="Proteomes" id="UP000789702">
    <property type="component" value="Unassembled WGS sequence"/>
</dbReference>
<feature type="non-terminal residue" evidence="1">
    <location>
        <position position="1"/>
    </location>
</feature>
<proteinExistence type="predicted"/>